<dbReference type="RefSeq" id="WP_187974977.1">
    <property type="nucleotide sequence ID" value="NZ_CP046884.1"/>
</dbReference>
<evidence type="ECO:0000313" key="2">
    <source>
        <dbReference type="Proteomes" id="UP000516320"/>
    </source>
</evidence>
<dbReference type="Proteomes" id="UP000516320">
    <property type="component" value="Chromosome"/>
</dbReference>
<dbReference type="AlphaFoldDB" id="A0A7H0SLU8"/>
<accession>A0A7H0SLU8</accession>
<dbReference type="InterPro" id="IPR008554">
    <property type="entry name" value="Glutaredoxin-like"/>
</dbReference>
<keyword evidence="2" id="KW-1185">Reference proteome</keyword>
<gene>
    <name evidence="1" type="ORF">GP475_01900</name>
</gene>
<protein>
    <submittedName>
        <fullName evidence="1">Glutaredoxin family protein</fullName>
    </submittedName>
</protein>
<name>A0A7H0SLU8_9CORY</name>
<dbReference type="EMBL" id="CP046884">
    <property type="protein sequence ID" value="QNQ89523.1"/>
    <property type="molecule type" value="Genomic_DNA"/>
</dbReference>
<dbReference type="Gene3D" id="3.40.30.10">
    <property type="entry name" value="Glutaredoxin"/>
    <property type="match status" value="1"/>
</dbReference>
<dbReference type="KEGG" id="cpoy:GP475_01900"/>
<proteinExistence type="predicted"/>
<dbReference type="Pfam" id="PF05768">
    <property type="entry name" value="Glrx-like"/>
    <property type="match status" value="1"/>
</dbReference>
<organism evidence="1 2">
    <name type="scientific">Corynebacterium poyangense</name>
    <dbReference type="NCBI Taxonomy" id="2684405"/>
    <lineage>
        <taxon>Bacteria</taxon>
        <taxon>Bacillati</taxon>
        <taxon>Actinomycetota</taxon>
        <taxon>Actinomycetes</taxon>
        <taxon>Mycobacteriales</taxon>
        <taxon>Corynebacteriaceae</taxon>
        <taxon>Corynebacterium</taxon>
    </lineage>
</organism>
<dbReference type="SUPFAM" id="SSF52833">
    <property type="entry name" value="Thioredoxin-like"/>
    <property type="match status" value="1"/>
</dbReference>
<sequence length="95" mass="10520">MKRVDKAPCVELMVRPQCGSCHRVAEQIKPVVEEAGARLSILNVEDDIQLNMEYGDRVPVVVIEGEEFACWEVDNDELAQALLSIHSPGASVDRT</sequence>
<dbReference type="InterPro" id="IPR036249">
    <property type="entry name" value="Thioredoxin-like_sf"/>
</dbReference>
<evidence type="ECO:0000313" key="1">
    <source>
        <dbReference type="EMBL" id="QNQ89523.1"/>
    </source>
</evidence>
<reference evidence="1 2" key="1">
    <citation type="submission" date="2019-12" db="EMBL/GenBank/DDBJ databases">
        <title>Corynebacterium sp. nov., isolated from feces of the Anser Albifrons in China.</title>
        <authorList>
            <person name="Liu Q."/>
        </authorList>
    </citation>
    <scope>NUCLEOTIDE SEQUENCE [LARGE SCALE GENOMIC DNA]</scope>
    <source>
        <strain evidence="1 2">4H37-19</strain>
    </source>
</reference>